<evidence type="ECO:0000313" key="2">
    <source>
        <dbReference type="Proteomes" id="UP000830835"/>
    </source>
</evidence>
<comment type="caution">
    <text evidence="1">The sequence shown here is derived from an EMBL/GenBank/DDBJ whole genome shotgun (WGS) entry which is preliminary data.</text>
</comment>
<proteinExistence type="predicted"/>
<accession>A0ABT0CFJ5</accession>
<organism evidence="1 2">
    <name type="scientific">Thermostichus vulcanus str. 'Rupite'</name>
    <dbReference type="NCBI Taxonomy" id="2813851"/>
    <lineage>
        <taxon>Bacteria</taxon>
        <taxon>Bacillati</taxon>
        <taxon>Cyanobacteriota</taxon>
        <taxon>Cyanophyceae</taxon>
        <taxon>Thermostichales</taxon>
        <taxon>Thermostichaceae</taxon>
        <taxon>Thermostichus</taxon>
    </lineage>
</organism>
<evidence type="ECO:0000313" key="1">
    <source>
        <dbReference type="EMBL" id="MCJ2544547.1"/>
    </source>
</evidence>
<dbReference type="Proteomes" id="UP000830835">
    <property type="component" value="Unassembled WGS sequence"/>
</dbReference>
<gene>
    <name evidence="1" type="ORF">JX360_16815</name>
</gene>
<sequence length="214" mass="24898">MLFLAFVAGLLAFNAYLEKKRREALEQVAVRLGMQFSAQSVEGIPSRLNQSSFELFQRGRGRRYCNWMSKRLIDGTEIALFDYQYTSGSGKNRSTYRMSVFSAYQEDLWLPSFRLHPENAFFHGIAKAFGMKDINFESHPKFSRSYLLRGQDEAQIRIRFHPGVLSFLEDHLNYAVEGSGSHLILWRSNQRVQPEGIENFMRLGEELVRRLSRI</sequence>
<protein>
    <recommendedName>
        <fullName evidence="3">DUF3137 domain-containing protein</fullName>
    </recommendedName>
</protein>
<keyword evidence="2" id="KW-1185">Reference proteome</keyword>
<name>A0ABT0CFJ5_THEVL</name>
<evidence type="ECO:0008006" key="3">
    <source>
        <dbReference type="Google" id="ProtNLM"/>
    </source>
</evidence>
<dbReference type="EMBL" id="JAFIRA010000077">
    <property type="protein sequence ID" value="MCJ2544547.1"/>
    <property type="molecule type" value="Genomic_DNA"/>
</dbReference>
<reference evidence="1" key="1">
    <citation type="submission" date="2021-02" db="EMBL/GenBank/DDBJ databases">
        <title>The CRISPR/cas machinery reduction and long-range gene transfer in the hot spring cyanobacterium Synechococcus.</title>
        <authorList>
            <person name="Dvorak P."/>
            <person name="Jahodarova E."/>
            <person name="Hasler P."/>
            <person name="Poulickova A."/>
        </authorList>
    </citation>
    <scope>NUCLEOTIDE SEQUENCE</scope>
    <source>
        <strain evidence="1">Rupite</strain>
    </source>
</reference>